<evidence type="ECO:0000313" key="1">
    <source>
        <dbReference type="EMBL" id="BBM36465.1"/>
    </source>
</evidence>
<dbReference type="RefSeq" id="WP_026737758.1">
    <property type="nucleotide sequence ID" value="NZ_AP019822.1"/>
</dbReference>
<dbReference type="KEGG" id="lgo:JCM16774_1397"/>
<protein>
    <submittedName>
        <fullName evidence="1">Uncharacterized protein</fullName>
    </submittedName>
</protein>
<accession>A0A510JDZ8</accession>
<sequence length="320" mass="38306">MKKILQKLEKNLLLEYWRTSEGKFSVGNFIGINDKFAVFISVSPHGKEEGYNFIELTELKRIAKNSEYLKIIEEKIKSRNSGDRKTIILKKENFFKDLFKYFIKNKISIRVISKEDYINNGYLKQISENFFHFQWISEYDDNFEEIVKKEQIENIEIGKNVINDIIVEDTEIQKNKIIVSGENQEANIVFQDKNYILICENDLFWGKDENFKILKAGDVWEINEKLYPIETEDICLRDIFSDIANIKISEILKKCFEKKIFIHLEYEQSYYEKYGIIENFFEDRIIFKEIDKSMGIFATKSEVMIKDITFLYLRNFIWKD</sequence>
<dbReference type="Proteomes" id="UP000321606">
    <property type="component" value="Chromosome"/>
</dbReference>
<dbReference type="AlphaFoldDB" id="A0A510JDZ8"/>
<dbReference type="EMBL" id="AP019822">
    <property type="protein sequence ID" value="BBM36465.1"/>
    <property type="molecule type" value="Genomic_DNA"/>
</dbReference>
<gene>
    <name evidence="1" type="ORF">JCM16774_1397</name>
</gene>
<name>A0A510JDZ8_9FUSO</name>
<dbReference type="OrthoDB" id="80245at2"/>
<reference evidence="1 2" key="1">
    <citation type="submission" date="2019-07" db="EMBL/GenBank/DDBJ databases">
        <title>Complete Genome Sequence of Leptotrichia goodfellowii Strain JCM 16774.</title>
        <authorList>
            <person name="Watanabe S."/>
            <person name="Cui L."/>
        </authorList>
    </citation>
    <scope>NUCLEOTIDE SEQUENCE [LARGE SCALE GENOMIC DNA]</scope>
    <source>
        <strain evidence="1 2">JCM16774</strain>
    </source>
</reference>
<organism evidence="1 2">
    <name type="scientific">Pseudoleptotrichia goodfellowii</name>
    <dbReference type="NCBI Taxonomy" id="157692"/>
    <lineage>
        <taxon>Bacteria</taxon>
        <taxon>Fusobacteriati</taxon>
        <taxon>Fusobacteriota</taxon>
        <taxon>Fusobacteriia</taxon>
        <taxon>Fusobacteriales</taxon>
        <taxon>Leptotrichiaceae</taxon>
        <taxon>Pseudoleptotrichia</taxon>
    </lineage>
</organism>
<dbReference type="STRING" id="714315.GCA_000516535_01403"/>
<evidence type="ECO:0000313" key="2">
    <source>
        <dbReference type="Proteomes" id="UP000321606"/>
    </source>
</evidence>
<proteinExistence type="predicted"/>